<reference evidence="2" key="3">
    <citation type="submission" date="2015-04" db="UniProtKB">
        <authorList>
            <consortium name="EnsemblPlants"/>
        </authorList>
    </citation>
    <scope>IDENTIFICATION</scope>
    <source>
        <strain evidence="2">cv. Jemalong A17</strain>
    </source>
</reference>
<name>G7JFK6_MEDTR</name>
<dbReference type="PaxDb" id="3880-AES92489"/>
<keyword evidence="3" id="KW-1185">Reference proteome</keyword>
<evidence type="ECO:0000313" key="2">
    <source>
        <dbReference type="EnsemblPlants" id="AES92489"/>
    </source>
</evidence>
<gene>
    <name evidence="1" type="ordered locus">MTR_4g130590</name>
</gene>
<dbReference type="EMBL" id="CM001220">
    <property type="protein sequence ID" value="AES92489.1"/>
    <property type="molecule type" value="Genomic_DNA"/>
</dbReference>
<accession>G7JFK6</accession>
<dbReference type="AlphaFoldDB" id="G7JFK6"/>
<sequence length="52" mass="6258">MLYLVTTNSNKIREPTLLQGLRYKLMIEYKDTVGRTRRYYIVTGQYLNEEVI</sequence>
<protein>
    <submittedName>
        <fullName evidence="1 2">Uncharacterized protein</fullName>
    </submittedName>
</protein>
<evidence type="ECO:0000313" key="1">
    <source>
        <dbReference type="EMBL" id="AES92489.1"/>
    </source>
</evidence>
<proteinExistence type="predicted"/>
<dbReference type="Proteomes" id="UP000002051">
    <property type="component" value="Chromosome 4"/>
</dbReference>
<reference evidence="1 3" key="2">
    <citation type="journal article" date="2014" name="BMC Genomics">
        <title>An improved genome release (version Mt4.0) for the model legume Medicago truncatula.</title>
        <authorList>
            <person name="Tang H."/>
            <person name="Krishnakumar V."/>
            <person name="Bidwell S."/>
            <person name="Rosen B."/>
            <person name="Chan A."/>
            <person name="Zhou S."/>
            <person name="Gentzbittel L."/>
            <person name="Childs K.L."/>
            <person name="Yandell M."/>
            <person name="Gundlach H."/>
            <person name="Mayer K.F."/>
            <person name="Schwartz D.C."/>
            <person name="Town C.D."/>
        </authorList>
    </citation>
    <scope>GENOME REANNOTATION</scope>
    <source>
        <strain evidence="2 3">cv. Jemalong A17</strain>
    </source>
</reference>
<dbReference type="EnsemblPlants" id="AES92489">
    <property type="protein sequence ID" value="AES92489"/>
    <property type="gene ID" value="MTR_4g130590"/>
</dbReference>
<evidence type="ECO:0000313" key="3">
    <source>
        <dbReference type="Proteomes" id="UP000002051"/>
    </source>
</evidence>
<organism evidence="1 3">
    <name type="scientific">Medicago truncatula</name>
    <name type="common">Barrel medic</name>
    <name type="synonym">Medicago tribuloides</name>
    <dbReference type="NCBI Taxonomy" id="3880"/>
    <lineage>
        <taxon>Eukaryota</taxon>
        <taxon>Viridiplantae</taxon>
        <taxon>Streptophyta</taxon>
        <taxon>Embryophyta</taxon>
        <taxon>Tracheophyta</taxon>
        <taxon>Spermatophyta</taxon>
        <taxon>Magnoliopsida</taxon>
        <taxon>eudicotyledons</taxon>
        <taxon>Gunneridae</taxon>
        <taxon>Pentapetalae</taxon>
        <taxon>rosids</taxon>
        <taxon>fabids</taxon>
        <taxon>Fabales</taxon>
        <taxon>Fabaceae</taxon>
        <taxon>Papilionoideae</taxon>
        <taxon>50 kb inversion clade</taxon>
        <taxon>NPAAA clade</taxon>
        <taxon>Hologalegina</taxon>
        <taxon>IRL clade</taxon>
        <taxon>Trifolieae</taxon>
        <taxon>Medicago</taxon>
    </lineage>
</organism>
<dbReference type="HOGENOM" id="CLU_3090259_0_0_1"/>
<reference evidence="1 3" key="1">
    <citation type="journal article" date="2011" name="Nature">
        <title>The Medicago genome provides insight into the evolution of rhizobial symbioses.</title>
        <authorList>
            <person name="Young N.D."/>
            <person name="Debelle F."/>
            <person name="Oldroyd G.E."/>
            <person name="Geurts R."/>
            <person name="Cannon S.B."/>
            <person name="Udvardi M.K."/>
            <person name="Benedito V.A."/>
            <person name="Mayer K.F."/>
            <person name="Gouzy J."/>
            <person name="Schoof H."/>
            <person name="Van de Peer Y."/>
            <person name="Proost S."/>
            <person name="Cook D.R."/>
            <person name="Meyers B.C."/>
            <person name="Spannagl M."/>
            <person name="Cheung F."/>
            <person name="De Mita S."/>
            <person name="Krishnakumar V."/>
            <person name="Gundlach H."/>
            <person name="Zhou S."/>
            <person name="Mudge J."/>
            <person name="Bharti A.K."/>
            <person name="Murray J.D."/>
            <person name="Naoumkina M.A."/>
            <person name="Rosen B."/>
            <person name="Silverstein K.A."/>
            <person name="Tang H."/>
            <person name="Rombauts S."/>
            <person name="Zhao P.X."/>
            <person name="Zhou P."/>
            <person name="Barbe V."/>
            <person name="Bardou P."/>
            <person name="Bechner M."/>
            <person name="Bellec A."/>
            <person name="Berger A."/>
            <person name="Berges H."/>
            <person name="Bidwell S."/>
            <person name="Bisseling T."/>
            <person name="Choisne N."/>
            <person name="Couloux A."/>
            <person name="Denny R."/>
            <person name="Deshpande S."/>
            <person name="Dai X."/>
            <person name="Doyle J.J."/>
            <person name="Dudez A.M."/>
            <person name="Farmer A.D."/>
            <person name="Fouteau S."/>
            <person name="Franken C."/>
            <person name="Gibelin C."/>
            <person name="Gish J."/>
            <person name="Goldstein S."/>
            <person name="Gonzalez A.J."/>
            <person name="Green P.J."/>
            <person name="Hallab A."/>
            <person name="Hartog M."/>
            <person name="Hua A."/>
            <person name="Humphray S.J."/>
            <person name="Jeong D.H."/>
            <person name="Jing Y."/>
            <person name="Jocker A."/>
            <person name="Kenton S.M."/>
            <person name="Kim D.J."/>
            <person name="Klee K."/>
            <person name="Lai H."/>
            <person name="Lang C."/>
            <person name="Lin S."/>
            <person name="Macmil S.L."/>
            <person name="Magdelenat G."/>
            <person name="Matthews L."/>
            <person name="McCorrison J."/>
            <person name="Monaghan E.L."/>
            <person name="Mun J.H."/>
            <person name="Najar F.Z."/>
            <person name="Nicholson C."/>
            <person name="Noirot C."/>
            <person name="O'Bleness M."/>
            <person name="Paule C.R."/>
            <person name="Poulain J."/>
            <person name="Prion F."/>
            <person name="Qin B."/>
            <person name="Qu C."/>
            <person name="Retzel E.F."/>
            <person name="Riddle C."/>
            <person name="Sallet E."/>
            <person name="Samain S."/>
            <person name="Samson N."/>
            <person name="Sanders I."/>
            <person name="Saurat O."/>
            <person name="Scarpelli C."/>
            <person name="Schiex T."/>
            <person name="Segurens B."/>
            <person name="Severin A.J."/>
            <person name="Sherrier D.J."/>
            <person name="Shi R."/>
            <person name="Sims S."/>
            <person name="Singer S.R."/>
            <person name="Sinharoy S."/>
            <person name="Sterck L."/>
            <person name="Viollet A."/>
            <person name="Wang B.B."/>
            <person name="Wang K."/>
            <person name="Wang M."/>
            <person name="Wang X."/>
            <person name="Warfsmann J."/>
            <person name="Weissenbach J."/>
            <person name="White D.D."/>
            <person name="White J.D."/>
            <person name="Wiley G.B."/>
            <person name="Wincker P."/>
            <person name="Xing Y."/>
            <person name="Yang L."/>
            <person name="Yao Z."/>
            <person name="Ying F."/>
            <person name="Zhai J."/>
            <person name="Zhou L."/>
            <person name="Zuber A."/>
            <person name="Denarie J."/>
            <person name="Dixon R.A."/>
            <person name="May G.D."/>
            <person name="Schwartz D.C."/>
            <person name="Rogers J."/>
            <person name="Quetier F."/>
            <person name="Town C.D."/>
            <person name="Roe B.A."/>
        </authorList>
    </citation>
    <scope>NUCLEOTIDE SEQUENCE [LARGE SCALE GENOMIC DNA]</scope>
    <source>
        <strain evidence="1">A17</strain>
        <strain evidence="2 3">cv. Jemalong A17</strain>
    </source>
</reference>